<dbReference type="InterPro" id="IPR016181">
    <property type="entry name" value="Acyl_CoA_acyltransferase"/>
</dbReference>
<dbReference type="InterPro" id="IPR050832">
    <property type="entry name" value="Bact_Acetyltransf"/>
</dbReference>
<evidence type="ECO:0000259" key="3">
    <source>
        <dbReference type="PROSITE" id="PS51186"/>
    </source>
</evidence>
<evidence type="ECO:0000256" key="2">
    <source>
        <dbReference type="ARBA" id="ARBA00023315"/>
    </source>
</evidence>
<dbReference type="RefSeq" id="WP_226099950.1">
    <property type="nucleotide sequence ID" value="NZ_CP162411.1"/>
</dbReference>
<name>A0AB39IHA2_9GAMM</name>
<dbReference type="CDD" id="cd04301">
    <property type="entry name" value="NAT_SF"/>
    <property type="match status" value="1"/>
</dbReference>
<dbReference type="InterPro" id="IPR000182">
    <property type="entry name" value="GNAT_dom"/>
</dbReference>
<dbReference type="Gene3D" id="3.40.630.30">
    <property type="match status" value="1"/>
</dbReference>
<accession>A0AB39IHA2</accession>
<dbReference type="EMBL" id="CP162411">
    <property type="protein sequence ID" value="XDL15153.1"/>
    <property type="molecule type" value="Genomic_DNA"/>
</dbReference>
<reference evidence="4" key="1">
    <citation type="submission" date="2024-07" db="EMBL/GenBank/DDBJ databases">
        <authorList>
            <person name="Pedron J."/>
        </authorList>
    </citation>
    <scope>NUCLEOTIDE SEQUENCE</scope>
    <source>
        <strain evidence="4">A642-S2-A17</strain>
    </source>
</reference>
<proteinExistence type="predicted"/>
<evidence type="ECO:0000256" key="1">
    <source>
        <dbReference type="ARBA" id="ARBA00022679"/>
    </source>
</evidence>
<dbReference type="GO" id="GO:0016747">
    <property type="term" value="F:acyltransferase activity, transferring groups other than amino-acyl groups"/>
    <property type="evidence" value="ECO:0007669"/>
    <property type="project" value="InterPro"/>
</dbReference>
<keyword evidence="2 4" id="KW-0012">Acyltransferase</keyword>
<dbReference type="Pfam" id="PF00583">
    <property type="entry name" value="Acetyltransf_1"/>
    <property type="match status" value="1"/>
</dbReference>
<feature type="domain" description="N-acetyltransferase" evidence="3">
    <location>
        <begin position="8"/>
        <end position="146"/>
    </location>
</feature>
<dbReference type="PANTHER" id="PTHR43877">
    <property type="entry name" value="AMINOALKYLPHOSPHONATE N-ACETYLTRANSFERASE-RELATED-RELATED"/>
    <property type="match status" value="1"/>
</dbReference>
<evidence type="ECO:0000313" key="4">
    <source>
        <dbReference type="EMBL" id="XDL15153.1"/>
    </source>
</evidence>
<dbReference type="PROSITE" id="PS51186">
    <property type="entry name" value="GNAT"/>
    <property type="match status" value="1"/>
</dbReference>
<gene>
    <name evidence="4" type="ORF">LF923_0002460</name>
</gene>
<dbReference type="PANTHER" id="PTHR43877:SF2">
    <property type="entry name" value="AMINOALKYLPHOSPHONATE N-ACETYLTRANSFERASE-RELATED"/>
    <property type="match status" value="1"/>
</dbReference>
<dbReference type="EC" id="2.3.-.-" evidence="4"/>
<sequence>MGVSVQIVRLDALPDALAVLVAESQQQGFRFLYRLQTEFQSGANDFRLPGEGLFAAFEAERLVAIGGVNQQTGMPYTGRLRRFYVAADYRRQGVGRELLTVIEQAATSYFRELYLFTDTLEAAQFYQRQGYVAVSLPDVSHRKTLAGVSS</sequence>
<dbReference type="SUPFAM" id="SSF55729">
    <property type="entry name" value="Acyl-CoA N-acyltransferases (Nat)"/>
    <property type="match status" value="1"/>
</dbReference>
<protein>
    <submittedName>
        <fullName evidence="4">GNAT family N-acetyltransferase</fullName>
        <ecNumber evidence="4">2.3.-.-</ecNumber>
    </submittedName>
</protein>
<organism evidence="4">
    <name type="scientific">Dickeya oryzae</name>
    <dbReference type="NCBI Taxonomy" id="1240404"/>
    <lineage>
        <taxon>Bacteria</taxon>
        <taxon>Pseudomonadati</taxon>
        <taxon>Pseudomonadota</taxon>
        <taxon>Gammaproteobacteria</taxon>
        <taxon>Enterobacterales</taxon>
        <taxon>Pectobacteriaceae</taxon>
        <taxon>Dickeya</taxon>
    </lineage>
</organism>
<keyword evidence="1 4" id="KW-0808">Transferase</keyword>
<dbReference type="AlphaFoldDB" id="A0AB39IHA2"/>